<dbReference type="KEGG" id="nmo:Nmlp_1359"/>
<evidence type="ECO:0000259" key="2">
    <source>
        <dbReference type="Pfam" id="PF00437"/>
    </source>
</evidence>
<dbReference type="InterPro" id="IPR001482">
    <property type="entry name" value="T2SS/T4SS_dom"/>
</dbReference>
<name>M1XNQ9_NATM8</name>
<dbReference type="Gene3D" id="3.40.50.300">
    <property type="entry name" value="P-loop containing nucleotide triphosphate hydrolases"/>
    <property type="match status" value="1"/>
</dbReference>
<dbReference type="PANTHER" id="PTHR30486">
    <property type="entry name" value="TWITCHING MOTILITY PROTEIN PILT"/>
    <property type="match status" value="1"/>
</dbReference>
<accession>M1XNQ9</accession>
<dbReference type="GO" id="GO:0016887">
    <property type="term" value="F:ATP hydrolysis activity"/>
    <property type="evidence" value="ECO:0007669"/>
    <property type="project" value="InterPro"/>
</dbReference>
<organism evidence="3 4">
    <name type="scientific">Natronomonas moolapensis (strain DSM 18674 / CECT 7526 / JCM 14361 / 8.8.11)</name>
    <dbReference type="NCBI Taxonomy" id="268739"/>
    <lineage>
        <taxon>Archaea</taxon>
        <taxon>Methanobacteriati</taxon>
        <taxon>Methanobacteriota</taxon>
        <taxon>Stenosarchaea group</taxon>
        <taxon>Halobacteria</taxon>
        <taxon>Halobacteriales</taxon>
        <taxon>Natronomonadaceae</taxon>
        <taxon>Natronomonas</taxon>
    </lineage>
</organism>
<evidence type="ECO:0000313" key="4">
    <source>
        <dbReference type="Proteomes" id="UP000011867"/>
    </source>
</evidence>
<dbReference type="SUPFAM" id="SSF52540">
    <property type="entry name" value="P-loop containing nucleoside triphosphate hydrolases"/>
    <property type="match status" value="1"/>
</dbReference>
<dbReference type="OrthoDB" id="262046at2157"/>
<reference evidence="3 4" key="1">
    <citation type="journal article" date="2013" name="Genome Announc.">
        <title>Genome of the haloarchaeon Natronomonas moolapensis, a neutrophilic member of a previously haloalkaliphilic genus.</title>
        <authorList>
            <person name="Dyall-Smith M.L."/>
            <person name="Pfeiffer F."/>
            <person name="Oberwinkler T."/>
            <person name="Klee K."/>
            <person name="Rampp M."/>
            <person name="Palm P."/>
            <person name="Gross K."/>
            <person name="Schuster S.C."/>
            <person name="Oesterhelt D."/>
        </authorList>
    </citation>
    <scope>NUCLEOTIDE SEQUENCE [LARGE SCALE GENOMIC DNA]</scope>
    <source>
        <strain evidence="4">DSM 18674 / JCM 14361 / 8.8.11</strain>
    </source>
</reference>
<dbReference type="Proteomes" id="UP000011867">
    <property type="component" value="Chromosome"/>
</dbReference>
<dbReference type="Pfam" id="PF00437">
    <property type="entry name" value="T2SSE"/>
    <property type="match status" value="1"/>
</dbReference>
<dbReference type="PANTHER" id="PTHR30486:SF14">
    <property type="entry name" value="FLAGELLA ACCESSORY PROTEIN I"/>
    <property type="match status" value="1"/>
</dbReference>
<evidence type="ECO:0000256" key="1">
    <source>
        <dbReference type="ARBA" id="ARBA00006611"/>
    </source>
</evidence>
<dbReference type="Gene3D" id="3.30.450.380">
    <property type="match status" value="2"/>
</dbReference>
<dbReference type="InterPro" id="IPR050921">
    <property type="entry name" value="T4SS_GSP_E_ATPase"/>
</dbReference>
<dbReference type="HOGENOM" id="CLU_023388_0_0_2"/>
<protein>
    <submittedName>
        <fullName evidence="3">Type IV pilus biogenesis complex ATPase subunit</fullName>
    </submittedName>
</protein>
<sequence>MLEEVPTVPAPEPPDSAQAWYSPSVHDHYEIVPGVVATVESGDAGFHYDVREPSLSTDMESKLRAVREHFADVEPTRPRTREGAAERFRAGFDQKYERIIDEIASCPPAARRRLEYYALAELRCLGALTPHALDDSIEVADATGEELSLHLANYAPAATGIRDAEFVGRFSAERIERYTVEFAGYDVPVVRYRERLLGADPFEQKYAVIEPDRLPGDERLITECKDRIWEAGLGGIDEHSTLQERAAIVRKRGESLLSRQLRAGNTRTWVDTVRRGVRTTLAEHGIVVPSADRRVGGDRLDDLVYYVVRDLVGYGQLTVPMYDPNLEDIEANRVGERIKVVPRGGAREPTNLAFESEEAFVNVVTQLAANDGVELSASRPSATVDLDLDGVDQTIRCAVALPAISEGGPHVSIRKQAPEGVTPVTLVESGSVPTELVTLLWLLYEHHGVVLFSGSAGTGKTTLLNAHTPFIRYDARPVSIGEGAREVRLPHETGVSLTARRPRGGVGDVSMPELIEETDYLNPDVEVLPEINSAEAFGTLGEALQTGYGVLGTTNAETVEALIRRGVRKGLPPRLLPEVDVVVFQAQSGGERYVDSVVELYSEREAERLDRSTRSVEVDGVTIRYDRILDRTPEGDWEFAYEHPKLGDPTAAGDIRTFARLAERTGRSPESVESEFHRKHGYVEYLVRDGVSDPEALFGFLSDLRANEAATVERIGREREGTDE</sequence>
<dbReference type="InterPro" id="IPR027417">
    <property type="entry name" value="P-loop_NTPase"/>
</dbReference>
<keyword evidence="4" id="KW-1185">Reference proteome</keyword>
<dbReference type="eggNOG" id="arCOG01818">
    <property type="taxonomic scope" value="Archaea"/>
</dbReference>
<feature type="domain" description="Bacterial type II secretion system protein E" evidence="2">
    <location>
        <begin position="388"/>
        <end position="565"/>
    </location>
</feature>
<dbReference type="AlphaFoldDB" id="M1XNQ9"/>
<gene>
    <name evidence="3" type="primary">pilB2</name>
    <name evidence="3" type="ordered locus">Nmlp_1359</name>
</gene>
<dbReference type="RefSeq" id="WP_015408414.1">
    <property type="nucleotide sequence ID" value="NC_020388.1"/>
</dbReference>
<proteinExistence type="inferred from homology"/>
<dbReference type="GeneID" id="14650668"/>
<comment type="similarity">
    <text evidence="1">Belongs to the GSP E family.</text>
</comment>
<dbReference type="EMBL" id="HF582854">
    <property type="protein sequence ID" value="CCQ35567.1"/>
    <property type="molecule type" value="Genomic_DNA"/>
</dbReference>
<dbReference type="STRING" id="268739.Nmlp_1359"/>
<evidence type="ECO:0000313" key="3">
    <source>
        <dbReference type="EMBL" id="CCQ35567.1"/>
    </source>
</evidence>